<name>A0ABD5XVX9_9EURY</name>
<keyword evidence="2" id="KW-1185">Reference proteome</keyword>
<evidence type="ECO:0000313" key="2">
    <source>
        <dbReference type="Proteomes" id="UP001596432"/>
    </source>
</evidence>
<dbReference type="EMBL" id="JBHTAS010000001">
    <property type="protein sequence ID" value="MFC7139252.1"/>
    <property type="molecule type" value="Genomic_DNA"/>
</dbReference>
<comment type="caution">
    <text evidence="1">The sequence shown here is derived from an EMBL/GenBank/DDBJ whole genome shotgun (WGS) entry which is preliminary data.</text>
</comment>
<reference evidence="1 2" key="1">
    <citation type="journal article" date="2019" name="Int. J. Syst. Evol. Microbiol.">
        <title>The Global Catalogue of Microorganisms (GCM) 10K type strain sequencing project: providing services to taxonomists for standard genome sequencing and annotation.</title>
        <authorList>
            <consortium name="The Broad Institute Genomics Platform"/>
            <consortium name="The Broad Institute Genome Sequencing Center for Infectious Disease"/>
            <person name="Wu L."/>
            <person name="Ma J."/>
        </authorList>
    </citation>
    <scope>NUCLEOTIDE SEQUENCE [LARGE SCALE GENOMIC DNA]</scope>
    <source>
        <strain evidence="1 2">XZYJT29</strain>
    </source>
</reference>
<dbReference type="RefSeq" id="WP_274324848.1">
    <property type="nucleotide sequence ID" value="NZ_CP118158.1"/>
</dbReference>
<organism evidence="1 2">
    <name type="scientific">Halosimplex aquaticum</name>
    <dbReference type="NCBI Taxonomy" id="3026162"/>
    <lineage>
        <taxon>Archaea</taxon>
        <taxon>Methanobacteriati</taxon>
        <taxon>Methanobacteriota</taxon>
        <taxon>Stenosarchaea group</taxon>
        <taxon>Halobacteria</taxon>
        <taxon>Halobacteriales</taxon>
        <taxon>Haloarculaceae</taxon>
        <taxon>Halosimplex</taxon>
    </lineage>
</organism>
<dbReference type="GeneID" id="78819504"/>
<evidence type="ECO:0000313" key="1">
    <source>
        <dbReference type="EMBL" id="MFC7139252.1"/>
    </source>
</evidence>
<accession>A0ABD5XVX9</accession>
<dbReference type="AlphaFoldDB" id="A0ABD5XVX9"/>
<gene>
    <name evidence="1" type="ORF">ACFQMA_05290</name>
</gene>
<sequence>MNDHDAKPLYDQFDAEAGPEFLWEFLACNPGAFRVLVGKAESMVDDGVDKQLEAPFCGYRPGIGLVFRE</sequence>
<dbReference type="Proteomes" id="UP001596432">
    <property type="component" value="Unassembled WGS sequence"/>
</dbReference>
<proteinExistence type="predicted"/>
<protein>
    <submittedName>
        <fullName evidence="1">Uncharacterized protein</fullName>
    </submittedName>
</protein>